<dbReference type="EC" id="2.4.2.9" evidence="1"/>
<reference evidence="1 2" key="1">
    <citation type="submission" date="2018-06" db="EMBL/GenBank/DDBJ databases">
        <authorList>
            <consortium name="Pathogen Informatics"/>
            <person name="Doyle S."/>
        </authorList>
    </citation>
    <scope>NUCLEOTIDE SEQUENCE [LARGE SCALE GENOMIC DNA]</scope>
    <source>
        <strain evidence="1 2">NCTC12195</strain>
    </source>
</reference>
<evidence type="ECO:0000313" key="1">
    <source>
        <dbReference type="EMBL" id="SUM32638.1"/>
    </source>
</evidence>
<organism evidence="1 2">
    <name type="scientific">Staphylococcus gallinarum</name>
    <dbReference type="NCBI Taxonomy" id="1293"/>
    <lineage>
        <taxon>Bacteria</taxon>
        <taxon>Bacillati</taxon>
        <taxon>Bacillota</taxon>
        <taxon>Bacilli</taxon>
        <taxon>Bacillales</taxon>
        <taxon>Staphylococcaceae</taxon>
        <taxon>Staphylococcus</taxon>
    </lineage>
</organism>
<keyword evidence="1" id="KW-0328">Glycosyltransferase</keyword>
<gene>
    <name evidence="1" type="primary">pyrR_1</name>
    <name evidence="1" type="ORF">NCTC12195_02086</name>
</gene>
<protein>
    <submittedName>
        <fullName evidence="1">Bifunctional pyrimidine regulatory protein PyrR uracil phosphoribosyltransferase</fullName>
        <ecNumber evidence="1">2.4.2.9</ecNumber>
    </submittedName>
</protein>
<dbReference type="SUPFAM" id="SSF53271">
    <property type="entry name" value="PRTase-like"/>
    <property type="match status" value="1"/>
</dbReference>
<proteinExistence type="predicted"/>
<name>A0A380FEN7_STAGA</name>
<keyword evidence="1" id="KW-0808">Transferase</keyword>
<dbReference type="PANTHER" id="PTHR11608">
    <property type="entry name" value="BIFUNCTIONAL PROTEIN PYRR"/>
    <property type="match status" value="1"/>
</dbReference>
<dbReference type="Gene3D" id="3.40.50.2020">
    <property type="match status" value="1"/>
</dbReference>
<dbReference type="EMBL" id="UHDK01000001">
    <property type="protein sequence ID" value="SUM32638.1"/>
    <property type="molecule type" value="Genomic_DNA"/>
</dbReference>
<dbReference type="PANTHER" id="PTHR11608:SF0">
    <property type="entry name" value="BIFUNCTIONAL PROTEIN PYRR"/>
    <property type="match status" value="1"/>
</dbReference>
<dbReference type="InterPro" id="IPR050137">
    <property type="entry name" value="PyrR_bifunctional"/>
</dbReference>
<dbReference type="InterPro" id="IPR029057">
    <property type="entry name" value="PRTase-like"/>
</dbReference>
<dbReference type="GO" id="GO:0004845">
    <property type="term" value="F:uracil phosphoribosyltransferase activity"/>
    <property type="evidence" value="ECO:0007669"/>
    <property type="project" value="UniProtKB-EC"/>
</dbReference>
<dbReference type="AlphaFoldDB" id="A0A380FEN7"/>
<accession>A0A380FEN7</accession>
<evidence type="ECO:0000313" key="2">
    <source>
        <dbReference type="Proteomes" id="UP000255277"/>
    </source>
</evidence>
<dbReference type="Proteomes" id="UP000255277">
    <property type="component" value="Unassembled WGS sequence"/>
</dbReference>
<sequence>MSERVIMDEAAIQRTVTRIAHEILEYNKGTDNLILLGIKTRGAFFSTSHNSKR</sequence>